<accession>A0AAW1KE76</accession>
<reference evidence="2 3" key="1">
    <citation type="journal article" date="2024" name="BMC Genomics">
        <title>De novo assembly and annotation of Popillia japonica's genome with initial clues to its potential as an invasive pest.</title>
        <authorList>
            <person name="Cucini C."/>
            <person name="Boschi S."/>
            <person name="Funari R."/>
            <person name="Cardaioli E."/>
            <person name="Iannotti N."/>
            <person name="Marturano G."/>
            <person name="Paoli F."/>
            <person name="Bruttini M."/>
            <person name="Carapelli A."/>
            <person name="Frati F."/>
            <person name="Nardi F."/>
        </authorList>
    </citation>
    <scope>NUCLEOTIDE SEQUENCE [LARGE SCALE GENOMIC DNA]</scope>
    <source>
        <strain evidence="2">DMR45628</strain>
    </source>
</reference>
<evidence type="ECO:0000313" key="3">
    <source>
        <dbReference type="Proteomes" id="UP001458880"/>
    </source>
</evidence>
<sequence>MDSSKAPAKDGITSEIRLRIYIIFPLFLTEVYTQCLIKAFFPKEWKENISVIKPGKENSEDVLKYRPISLINAGRKVLEKLLINRIMAYMYANNFMNRNQFGFPRKRGSTEAIMELKEFTEDSLRRGDVVVVVSLDVKEALNAAWWPAVLKSLKDFKCPKKLYELSKSYFSNRLANLQLAGVKVEEKVTRDCPQGSCCGPGFWNIQYNSLLNLNYSKDTKIIAFADDVVILTKRKTVLVGENRVNIELDKVEWASINKISFHETKSQLMLATRKRSLLGKEIDVFLNNEKLNKKLKQVRIMKYLAIQIDDQLKN</sequence>
<name>A0AAW1KE76_POPJA</name>
<keyword evidence="2" id="KW-0548">Nucleotidyltransferase</keyword>
<dbReference type="AlphaFoldDB" id="A0AAW1KE76"/>
<evidence type="ECO:0000313" key="2">
    <source>
        <dbReference type="EMBL" id="KAK9717611.1"/>
    </source>
</evidence>
<dbReference type="Proteomes" id="UP001458880">
    <property type="component" value="Unassembled WGS sequence"/>
</dbReference>
<comment type="caution">
    <text evidence="2">The sequence shown here is derived from an EMBL/GenBank/DDBJ whole genome shotgun (WGS) entry which is preliminary data.</text>
</comment>
<dbReference type="SUPFAM" id="SSF56672">
    <property type="entry name" value="DNA/RNA polymerases"/>
    <property type="match status" value="1"/>
</dbReference>
<proteinExistence type="predicted"/>
<gene>
    <name evidence="2" type="ORF">QE152_g23679</name>
</gene>
<dbReference type="GO" id="GO:0003964">
    <property type="term" value="F:RNA-directed DNA polymerase activity"/>
    <property type="evidence" value="ECO:0007669"/>
    <property type="project" value="UniProtKB-KW"/>
</dbReference>
<dbReference type="EMBL" id="JASPKY010000238">
    <property type="protein sequence ID" value="KAK9717611.1"/>
    <property type="molecule type" value="Genomic_DNA"/>
</dbReference>
<keyword evidence="2" id="KW-0808">Transferase</keyword>
<dbReference type="PANTHER" id="PTHR19446">
    <property type="entry name" value="REVERSE TRANSCRIPTASES"/>
    <property type="match status" value="1"/>
</dbReference>
<protein>
    <submittedName>
        <fullName evidence="2">Reverse transcriptase (RNA-dependent DNA polymerase)</fullName>
    </submittedName>
</protein>
<dbReference type="InterPro" id="IPR000477">
    <property type="entry name" value="RT_dom"/>
</dbReference>
<feature type="domain" description="Reverse transcriptase" evidence="1">
    <location>
        <begin position="34"/>
        <end position="282"/>
    </location>
</feature>
<dbReference type="CDD" id="cd01650">
    <property type="entry name" value="RT_nLTR_like"/>
    <property type="match status" value="1"/>
</dbReference>
<dbReference type="InterPro" id="IPR043502">
    <property type="entry name" value="DNA/RNA_pol_sf"/>
</dbReference>
<keyword evidence="3" id="KW-1185">Reference proteome</keyword>
<dbReference type="PROSITE" id="PS50878">
    <property type="entry name" value="RT_POL"/>
    <property type="match status" value="1"/>
</dbReference>
<organism evidence="2 3">
    <name type="scientific">Popillia japonica</name>
    <name type="common">Japanese beetle</name>
    <dbReference type="NCBI Taxonomy" id="7064"/>
    <lineage>
        <taxon>Eukaryota</taxon>
        <taxon>Metazoa</taxon>
        <taxon>Ecdysozoa</taxon>
        <taxon>Arthropoda</taxon>
        <taxon>Hexapoda</taxon>
        <taxon>Insecta</taxon>
        <taxon>Pterygota</taxon>
        <taxon>Neoptera</taxon>
        <taxon>Endopterygota</taxon>
        <taxon>Coleoptera</taxon>
        <taxon>Polyphaga</taxon>
        <taxon>Scarabaeiformia</taxon>
        <taxon>Scarabaeidae</taxon>
        <taxon>Rutelinae</taxon>
        <taxon>Popillia</taxon>
    </lineage>
</organism>
<dbReference type="Pfam" id="PF00078">
    <property type="entry name" value="RVT_1"/>
    <property type="match status" value="1"/>
</dbReference>
<evidence type="ECO:0000259" key="1">
    <source>
        <dbReference type="PROSITE" id="PS50878"/>
    </source>
</evidence>
<keyword evidence="2" id="KW-0695">RNA-directed DNA polymerase</keyword>